<keyword evidence="2" id="KW-0489">Methyltransferase</keyword>
<evidence type="ECO:0000313" key="2">
    <source>
        <dbReference type="EMBL" id="QDV70514.1"/>
    </source>
</evidence>
<organism evidence="2 3">
    <name type="scientific">Rosistilla carotiformis</name>
    <dbReference type="NCBI Taxonomy" id="2528017"/>
    <lineage>
        <taxon>Bacteria</taxon>
        <taxon>Pseudomonadati</taxon>
        <taxon>Planctomycetota</taxon>
        <taxon>Planctomycetia</taxon>
        <taxon>Pirellulales</taxon>
        <taxon>Pirellulaceae</taxon>
        <taxon>Rosistilla</taxon>
    </lineage>
</organism>
<evidence type="ECO:0000259" key="1">
    <source>
        <dbReference type="Pfam" id="PF08241"/>
    </source>
</evidence>
<keyword evidence="3" id="KW-1185">Reference proteome</keyword>
<dbReference type="GO" id="GO:0008757">
    <property type="term" value="F:S-adenosylmethionine-dependent methyltransferase activity"/>
    <property type="evidence" value="ECO:0007669"/>
    <property type="project" value="InterPro"/>
</dbReference>
<dbReference type="InterPro" id="IPR013216">
    <property type="entry name" value="Methyltransf_11"/>
</dbReference>
<dbReference type="InterPro" id="IPR029063">
    <property type="entry name" value="SAM-dependent_MTases_sf"/>
</dbReference>
<name>A0A518JYA1_9BACT</name>
<dbReference type="GO" id="GO:0032259">
    <property type="term" value="P:methylation"/>
    <property type="evidence" value="ECO:0007669"/>
    <property type="project" value="UniProtKB-KW"/>
</dbReference>
<dbReference type="SUPFAM" id="SSF53335">
    <property type="entry name" value="S-adenosyl-L-methionine-dependent methyltransferases"/>
    <property type="match status" value="1"/>
</dbReference>
<dbReference type="RefSeq" id="WP_145099878.1">
    <property type="nucleotide sequence ID" value="NZ_CP036348.1"/>
</dbReference>
<keyword evidence="2" id="KW-0830">Ubiquinone</keyword>
<dbReference type="KEGG" id="rcf:Poly24_42380"/>
<dbReference type="CDD" id="cd02440">
    <property type="entry name" value="AdoMet_MTases"/>
    <property type="match status" value="1"/>
</dbReference>
<accession>A0A518JYA1</accession>
<dbReference type="OrthoDB" id="9772751at2"/>
<proteinExistence type="predicted"/>
<dbReference type="Proteomes" id="UP000315082">
    <property type="component" value="Chromosome"/>
</dbReference>
<reference evidence="2 3" key="1">
    <citation type="submission" date="2019-02" db="EMBL/GenBank/DDBJ databases">
        <title>Deep-cultivation of Planctomycetes and their phenomic and genomic characterization uncovers novel biology.</title>
        <authorList>
            <person name="Wiegand S."/>
            <person name="Jogler M."/>
            <person name="Boedeker C."/>
            <person name="Pinto D."/>
            <person name="Vollmers J."/>
            <person name="Rivas-Marin E."/>
            <person name="Kohn T."/>
            <person name="Peeters S.H."/>
            <person name="Heuer A."/>
            <person name="Rast P."/>
            <person name="Oberbeckmann S."/>
            <person name="Bunk B."/>
            <person name="Jeske O."/>
            <person name="Meyerdierks A."/>
            <person name="Storesund J.E."/>
            <person name="Kallscheuer N."/>
            <person name="Luecker S."/>
            <person name="Lage O.M."/>
            <person name="Pohl T."/>
            <person name="Merkel B.J."/>
            <person name="Hornburger P."/>
            <person name="Mueller R.-W."/>
            <person name="Bruemmer F."/>
            <person name="Labrenz M."/>
            <person name="Spormann A.M."/>
            <person name="Op den Camp H."/>
            <person name="Overmann J."/>
            <person name="Amann R."/>
            <person name="Jetten M.S.M."/>
            <person name="Mascher T."/>
            <person name="Medema M.H."/>
            <person name="Devos D.P."/>
            <person name="Kaster A.-K."/>
            <person name="Ovreas L."/>
            <person name="Rohde M."/>
            <person name="Galperin M.Y."/>
            <person name="Jogler C."/>
        </authorList>
    </citation>
    <scope>NUCLEOTIDE SEQUENCE [LARGE SCALE GENOMIC DNA]</scope>
    <source>
        <strain evidence="2 3">Poly24</strain>
    </source>
</reference>
<gene>
    <name evidence="2" type="primary">ubiG_3</name>
    <name evidence="2" type="ORF">Poly24_42380</name>
</gene>
<dbReference type="Gene3D" id="3.40.50.150">
    <property type="entry name" value="Vaccinia Virus protein VP39"/>
    <property type="match status" value="1"/>
</dbReference>
<evidence type="ECO:0000313" key="3">
    <source>
        <dbReference type="Proteomes" id="UP000315082"/>
    </source>
</evidence>
<feature type="domain" description="Methyltransferase type 11" evidence="1">
    <location>
        <begin position="66"/>
        <end position="160"/>
    </location>
</feature>
<keyword evidence="2" id="KW-0808">Transferase</keyword>
<sequence length="261" mass="29388">MHESDVRRHNQKAWDKQVDRCDRWTTPVDRETIQRARCGDFAIVLTPIKPVPADWFPPLTGLKTLCLASSGGQQAPVLAAAGAEVTVFDNSPSQLGQDRLVADRDGLDITCVEGDMVDLSMFSDQSFDLIFHPCSNSFVPKVLPVWRECHRVLRSGGVLLAGFTNPMRFLFDDERKENGNLEVRYPLPYSDLDHLDEVHIQEAIDAEKPLEFGHTLEDQIGGQLRAGLMLTGFYEDRFPKTDNDPLSDFLDTFIATRAVKR</sequence>
<dbReference type="EMBL" id="CP036348">
    <property type="protein sequence ID" value="QDV70514.1"/>
    <property type="molecule type" value="Genomic_DNA"/>
</dbReference>
<dbReference type="AlphaFoldDB" id="A0A518JYA1"/>
<dbReference type="Pfam" id="PF08241">
    <property type="entry name" value="Methyltransf_11"/>
    <property type="match status" value="1"/>
</dbReference>
<protein>
    <submittedName>
        <fullName evidence="2">Ubiquinone biosynthesis O-methyltransferase</fullName>
        <ecNumber evidence="2">2.1.1.222</ecNumber>
    </submittedName>
</protein>
<dbReference type="GO" id="GO:0102208">
    <property type="term" value="F:2-polyprenyl-6-hydroxyphenol methylase activity"/>
    <property type="evidence" value="ECO:0007669"/>
    <property type="project" value="UniProtKB-EC"/>
</dbReference>
<dbReference type="EC" id="2.1.1.222" evidence="2"/>